<keyword evidence="5 7" id="KW-0539">Nucleus</keyword>
<gene>
    <name evidence="11" type="ORF">Pmar_PMAR023100</name>
</gene>
<feature type="coiled-coil region" evidence="8">
    <location>
        <begin position="956"/>
        <end position="1064"/>
    </location>
</feature>
<keyword evidence="3" id="KW-0498">Mitosis</keyword>
<evidence type="ECO:0000256" key="8">
    <source>
        <dbReference type="SAM" id="Coils"/>
    </source>
</evidence>
<evidence type="ECO:0000313" key="12">
    <source>
        <dbReference type="Proteomes" id="UP000007800"/>
    </source>
</evidence>
<feature type="region of interest" description="Disordered" evidence="9">
    <location>
        <begin position="177"/>
        <end position="198"/>
    </location>
</feature>
<dbReference type="InParanoid" id="C5LGR8"/>
<dbReference type="GO" id="GO:0005634">
    <property type="term" value="C:nucleus"/>
    <property type="evidence" value="ECO:0007669"/>
    <property type="project" value="UniProtKB-SubCell"/>
</dbReference>
<dbReference type="GeneID" id="9045352"/>
<evidence type="ECO:0000256" key="2">
    <source>
        <dbReference type="ARBA" id="ARBA00022618"/>
    </source>
</evidence>
<dbReference type="Gene3D" id="3.40.50.300">
    <property type="entry name" value="P-loop containing nucleotide triphosphate hydrolases"/>
    <property type="match status" value="2"/>
</dbReference>
<feature type="region of interest" description="Disordered" evidence="9">
    <location>
        <begin position="1287"/>
        <end position="1324"/>
    </location>
</feature>
<feature type="compositionally biased region" description="Polar residues" evidence="9">
    <location>
        <begin position="1474"/>
        <end position="1483"/>
    </location>
</feature>
<dbReference type="GO" id="GO:0003677">
    <property type="term" value="F:DNA binding"/>
    <property type="evidence" value="ECO:0007669"/>
    <property type="project" value="TreeGrafter"/>
</dbReference>
<dbReference type="PANTHER" id="PTHR18937:SF12">
    <property type="entry name" value="STRUCTURAL MAINTENANCE OF CHROMOSOMES PROTEIN"/>
    <property type="match status" value="1"/>
</dbReference>
<feature type="region of interest" description="Disordered" evidence="9">
    <location>
        <begin position="1464"/>
        <end position="1504"/>
    </location>
</feature>
<feature type="domain" description="SMC hinge" evidence="10">
    <location>
        <begin position="635"/>
        <end position="771"/>
    </location>
</feature>
<dbReference type="GO" id="GO:0007062">
    <property type="term" value="P:sister chromatid cohesion"/>
    <property type="evidence" value="ECO:0007669"/>
    <property type="project" value="TreeGrafter"/>
</dbReference>
<evidence type="ECO:0000313" key="11">
    <source>
        <dbReference type="EMBL" id="EER04113.1"/>
    </source>
</evidence>
<dbReference type="OrthoDB" id="5575062at2759"/>
<sequence length="1504" mass="168753">MADGSVDQTSGTLNPTDEPAHYIWEVPEYPEVNRMDGVKRCYVTEIRITNFKSYNGEHVVPLTIPTRPMNTQSSSDDRGDEQAEEDRVPLTLTGVIGPNGSGKSNLLDAVCFCLCVGARRLRNDRLKSLLNTNAVTEANGDSSASVSLTVRIEKESGDAETGRNLCDTTFTRSITMKPVDDHARRDVGEEEGGHDDDDTLARGSVVGSVYRVNDEICTQTQYKTELLKHHLDADASFFLVLQGQIDRLLSKDDAMSITKAIEAASGSWRYRKDYDIVAKKKEHAEDAVARLIAKRRQINQELNALAAQVQEADRYKDRKAELEKKQRDKLTYSLYEIEKEADALLESSEGLLESYEEAKAAVQEAQRQQNAAGEERKAMAEEHDRLQMSLEKERRKREETEVTMAELRGKKKQLTASEVEVAGRIDTTRKSLRDLEDRLGDIDDRIVEVKAALEALTIRRGKVDDEIGGGVLTEEIVEECGQIEERAQGVAASIENSIDACKEQQVLLSQCIDEAKATITRLEETKALRQREVDDAGTGMDTLRERLHARELAVAEERRERVERREARRVVEERLEKARRERQAVADELSLMRAGHRESERAATLRANVDRLIKEGPLEGARDGTSLDGRGKGYLILGLVSDLVRPSHKKYSQAIRAAIGRQHLEAVVVGTRKDALACIRWLKEKKIPPMTFIPIEDIDLPGLLLSNEDIPSNSGLRRAEDCVKAVNRVPSHLERVGASQRGIVESIDKLHRWLLGRSVVADTLAQARSVLSRSGRRKSPVMSSGVKAVTLDGDTIARNGNMTNGQGTVRGNTGDLWDAQQIASLKAELTQKDGDIVRIEKQLEEFSDIKGDVGEAVDGDDDRPKDLQTEVLRLEIETSEKDRQIAEEEIARLEARIEEIRHSLTDLDTQREETTNRMRDLQQELSDKTKNFYEDINKRVFGEDAADSDQDVMALIRDRKELIDTIDREMGRLEQQKDMLEGKREGLIEDLDRWRSNLASQESSLKELRRGLEELLNEEEEVRTEHGARGQTDGETVKELEAALEEAIARRDEASNRFDVAVQQLKASIDRCNEVRVVVTKEEHRLQQLRYHHMQLVRSILSQPREQQQQQHQHSILSTQVEEEDKLPFENASEVLPALKRILFERGCSDDEEDEGTQDILDEYDALELKVDQGIVGRILSEASSRRGARAGGKEVMAVLEDEIERLQEIITHLKPNLRAYDRNEEMRRALTAVTRSLEAARLEATEIGQHFEAVKNARRNRFNECYAFVRERVMTYYRQLTSRVASHRRTADSGGGTPEDVPLTPGPHGRAAAPTGRGSGQNDAGGSVYLDAENVTEPYLGVVQFSAHPESDRFVDSQLLSGGEKTIAAAALLFSLFAWQRPALILLDEVDAALDKMNLSTLSHFILGHTSQCKDPDGILQVILVSLKESFYAKTQALVGVYKDPLKDDSHLLSLDLRPYNGDAASGEDSTDSHYSQQVTKRTAQHPRNDSSLDSTNHRRMGG</sequence>
<protein>
    <recommendedName>
        <fullName evidence="7">Structural maintenance of chromosomes protein</fullName>
    </recommendedName>
</protein>
<organism evidence="12">
    <name type="scientific">Perkinsus marinus (strain ATCC 50983 / TXsc)</name>
    <dbReference type="NCBI Taxonomy" id="423536"/>
    <lineage>
        <taxon>Eukaryota</taxon>
        <taxon>Sar</taxon>
        <taxon>Alveolata</taxon>
        <taxon>Perkinsozoa</taxon>
        <taxon>Perkinsea</taxon>
        <taxon>Perkinsida</taxon>
        <taxon>Perkinsidae</taxon>
        <taxon>Perkinsus</taxon>
    </lineage>
</organism>
<evidence type="ECO:0000259" key="10">
    <source>
        <dbReference type="SMART" id="SM00968"/>
    </source>
</evidence>
<keyword evidence="6" id="KW-0131">Cell cycle</keyword>
<comment type="subcellular location">
    <subcellularLocation>
        <location evidence="1 7">Nucleus</location>
    </subcellularLocation>
</comment>
<dbReference type="InterPro" id="IPR036277">
    <property type="entry name" value="SMC_hinge_sf"/>
</dbReference>
<dbReference type="RefSeq" id="XP_002772297.1">
    <property type="nucleotide sequence ID" value="XM_002772251.1"/>
</dbReference>
<feature type="compositionally biased region" description="Acidic residues" evidence="9">
    <location>
        <begin position="188"/>
        <end position="198"/>
    </location>
</feature>
<evidence type="ECO:0000256" key="6">
    <source>
        <dbReference type="ARBA" id="ARBA00023306"/>
    </source>
</evidence>
<evidence type="ECO:0000256" key="4">
    <source>
        <dbReference type="ARBA" id="ARBA00023054"/>
    </source>
</evidence>
<feature type="region of interest" description="Disordered" evidence="9">
    <location>
        <begin position="62"/>
        <end position="86"/>
    </location>
</feature>
<dbReference type="GO" id="GO:0008278">
    <property type="term" value="C:cohesin complex"/>
    <property type="evidence" value="ECO:0007669"/>
    <property type="project" value="TreeGrafter"/>
</dbReference>
<evidence type="ECO:0000256" key="1">
    <source>
        <dbReference type="ARBA" id="ARBA00004123"/>
    </source>
</evidence>
<dbReference type="EMBL" id="GG681874">
    <property type="protein sequence ID" value="EER04113.1"/>
    <property type="molecule type" value="Genomic_DNA"/>
</dbReference>
<dbReference type="SMART" id="SM00968">
    <property type="entry name" value="SMC_hinge"/>
    <property type="match status" value="1"/>
</dbReference>
<dbReference type="SUPFAM" id="SSF52540">
    <property type="entry name" value="P-loop containing nucleoside triphosphate hydrolases"/>
    <property type="match status" value="2"/>
</dbReference>
<dbReference type="Proteomes" id="UP000007800">
    <property type="component" value="Unassembled WGS sequence"/>
</dbReference>
<feature type="coiled-coil region" evidence="8">
    <location>
        <begin position="512"/>
        <end position="588"/>
    </location>
</feature>
<dbReference type="OMA" id="HKARCWD"/>
<dbReference type="InterPro" id="IPR027417">
    <property type="entry name" value="P-loop_NTPase"/>
</dbReference>
<feature type="coiled-coil region" evidence="8">
    <location>
        <begin position="869"/>
        <end position="931"/>
    </location>
</feature>
<name>C5LGR8_PERM5</name>
<dbReference type="PANTHER" id="PTHR18937">
    <property type="entry name" value="STRUCTURAL MAINTENANCE OF CHROMOSOMES SMC FAMILY MEMBER"/>
    <property type="match status" value="1"/>
</dbReference>
<dbReference type="GO" id="GO:0016887">
    <property type="term" value="F:ATP hydrolysis activity"/>
    <property type="evidence" value="ECO:0007669"/>
    <property type="project" value="InterPro"/>
</dbReference>
<comment type="similarity">
    <text evidence="7">Belongs to the SMC family.</text>
</comment>
<accession>C5LGR8</accession>
<keyword evidence="2" id="KW-0132">Cell division</keyword>
<dbReference type="InterPro" id="IPR024704">
    <property type="entry name" value="SMC"/>
</dbReference>
<dbReference type="InterPro" id="IPR003395">
    <property type="entry name" value="RecF/RecN/SMC_N"/>
</dbReference>
<keyword evidence="12" id="KW-1185">Reference proteome</keyword>
<feature type="region of interest" description="Disordered" evidence="9">
    <location>
        <begin position="1103"/>
        <end position="1124"/>
    </location>
</feature>
<feature type="compositionally biased region" description="Basic and acidic residues" evidence="9">
    <location>
        <begin position="178"/>
        <end position="187"/>
    </location>
</feature>
<evidence type="ECO:0000256" key="9">
    <source>
        <dbReference type="SAM" id="MobiDB-lite"/>
    </source>
</evidence>
<reference evidence="11 12" key="1">
    <citation type="submission" date="2008-07" db="EMBL/GenBank/DDBJ databases">
        <authorList>
            <person name="El-Sayed N."/>
            <person name="Caler E."/>
            <person name="Inman J."/>
            <person name="Amedeo P."/>
            <person name="Hass B."/>
            <person name="Wortman J."/>
        </authorList>
    </citation>
    <scope>NUCLEOTIDE SEQUENCE [LARGE SCALE GENOMIC DNA]</scope>
    <source>
        <strain evidence="12">ATCC 50983 / TXsc</strain>
    </source>
</reference>
<evidence type="ECO:0000256" key="5">
    <source>
        <dbReference type="ARBA" id="ARBA00023242"/>
    </source>
</evidence>
<dbReference type="Pfam" id="PF02463">
    <property type="entry name" value="SMC_N"/>
    <property type="match status" value="2"/>
</dbReference>
<keyword evidence="4 8" id="KW-0175">Coiled coil</keyword>
<dbReference type="InterPro" id="IPR010935">
    <property type="entry name" value="SMC_hinge"/>
</dbReference>
<dbReference type="SUPFAM" id="SSF75553">
    <property type="entry name" value="Smc hinge domain"/>
    <property type="match status" value="1"/>
</dbReference>
<dbReference type="GO" id="GO:0005524">
    <property type="term" value="F:ATP binding"/>
    <property type="evidence" value="ECO:0007669"/>
    <property type="project" value="InterPro"/>
</dbReference>
<dbReference type="PIRSF" id="PIRSF005719">
    <property type="entry name" value="SMC"/>
    <property type="match status" value="1"/>
</dbReference>
<evidence type="ECO:0000256" key="7">
    <source>
        <dbReference type="PIRNR" id="PIRNR005719"/>
    </source>
</evidence>
<feature type="coiled-coil region" evidence="8">
    <location>
        <begin position="281"/>
        <end position="452"/>
    </location>
</feature>
<feature type="compositionally biased region" description="Basic and acidic residues" evidence="9">
    <location>
        <begin position="75"/>
        <end position="86"/>
    </location>
</feature>
<dbReference type="Pfam" id="PF06470">
    <property type="entry name" value="SMC_hinge"/>
    <property type="match status" value="1"/>
</dbReference>
<proteinExistence type="inferred from homology"/>
<dbReference type="GO" id="GO:0051301">
    <property type="term" value="P:cell division"/>
    <property type="evidence" value="ECO:0007669"/>
    <property type="project" value="UniProtKB-KW"/>
</dbReference>
<dbReference type="Gene3D" id="1.20.1060.20">
    <property type="match status" value="1"/>
</dbReference>
<evidence type="ECO:0000256" key="3">
    <source>
        <dbReference type="ARBA" id="ARBA00022776"/>
    </source>
</evidence>
<dbReference type="Gene3D" id="3.30.70.1620">
    <property type="match status" value="1"/>
</dbReference>